<dbReference type="EMBL" id="CP001100">
    <property type="protein sequence ID" value="ACF14737.1"/>
    <property type="molecule type" value="Genomic_DNA"/>
</dbReference>
<dbReference type="GO" id="GO:0000160">
    <property type="term" value="P:phosphorelay signal transduction system"/>
    <property type="evidence" value="ECO:0007669"/>
    <property type="project" value="InterPro"/>
</dbReference>
<evidence type="ECO:0000313" key="5">
    <source>
        <dbReference type="Proteomes" id="UP000001208"/>
    </source>
</evidence>
<keyword evidence="1 2" id="KW-0597">Phosphoprotein</keyword>
<reference evidence="4 5" key="1">
    <citation type="submission" date="2008-06" db="EMBL/GenBank/DDBJ databases">
        <title>Complete sequence of Chloroherpeton thalassium ATCC 35110.</title>
        <authorList>
            <consortium name="US DOE Joint Genome Institute"/>
            <person name="Lucas S."/>
            <person name="Copeland A."/>
            <person name="Lapidus A."/>
            <person name="Glavina del Rio T."/>
            <person name="Dalin E."/>
            <person name="Tice H."/>
            <person name="Bruce D."/>
            <person name="Goodwin L."/>
            <person name="Pitluck S."/>
            <person name="Schmutz J."/>
            <person name="Larimer F."/>
            <person name="Land M."/>
            <person name="Hauser L."/>
            <person name="Kyrpides N."/>
            <person name="Mikhailova N."/>
            <person name="Liu Z."/>
            <person name="Li T."/>
            <person name="Zhao F."/>
            <person name="Overmann J."/>
            <person name="Bryant D.A."/>
            <person name="Richardson P."/>
        </authorList>
    </citation>
    <scope>NUCLEOTIDE SEQUENCE [LARGE SCALE GENOMIC DNA]</scope>
    <source>
        <strain evidence="5">ATCC 35110 / GB-78</strain>
    </source>
</reference>
<dbReference type="eggNOG" id="COG0745">
    <property type="taxonomic scope" value="Bacteria"/>
</dbReference>
<dbReference type="InterPro" id="IPR001789">
    <property type="entry name" value="Sig_transdc_resp-reg_receiver"/>
</dbReference>
<dbReference type="STRING" id="517418.Ctha_2286"/>
<evidence type="ECO:0000313" key="4">
    <source>
        <dbReference type="EMBL" id="ACF14737.1"/>
    </source>
</evidence>
<dbReference type="AlphaFoldDB" id="B3QWH7"/>
<feature type="domain" description="Response regulatory" evidence="3">
    <location>
        <begin position="8"/>
        <end position="123"/>
    </location>
</feature>
<dbReference type="OrthoDB" id="9789181at2"/>
<dbReference type="SUPFAM" id="SSF52172">
    <property type="entry name" value="CheY-like"/>
    <property type="match status" value="1"/>
</dbReference>
<name>B3QWH7_CHLT3</name>
<dbReference type="HOGENOM" id="CLU_000445_69_8_10"/>
<evidence type="ECO:0000256" key="1">
    <source>
        <dbReference type="ARBA" id="ARBA00022553"/>
    </source>
</evidence>
<sequence>MQTNNKKTVLVVDDEELIRELLYDVLEGEYEVLLAEDGEQALKKYEINSSQIDAVITDLIMPRMRGDKLLEKLREKNPSLPVIIITGFEKEIDVIKILQEPKVAFIHKPFDIEQLLSQLESLM</sequence>
<dbReference type="PROSITE" id="PS50110">
    <property type="entry name" value="RESPONSE_REGULATORY"/>
    <property type="match status" value="1"/>
</dbReference>
<evidence type="ECO:0000256" key="2">
    <source>
        <dbReference type="PROSITE-ProRule" id="PRU00169"/>
    </source>
</evidence>
<organism evidence="4 5">
    <name type="scientific">Chloroherpeton thalassium (strain ATCC 35110 / GB-78)</name>
    <dbReference type="NCBI Taxonomy" id="517418"/>
    <lineage>
        <taxon>Bacteria</taxon>
        <taxon>Pseudomonadati</taxon>
        <taxon>Chlorobiota</taxon>
        <taxon>Chlorobiia</taxon>
        <taxon>Chlorobiales</taxon>
        <taxon>Chloroherpetonaceae</taxon>
        <taxon>Chloroherpeton</taxon>
    </lineage>
</organism>
<dbReference type="PANTHER" id="PTHR44591">
    <property type="entry name" value="STRESS RESPONSE REGULATOR PROTEIN 1"/>
    <property type="match status" value="1"/>
</dbReference>
<protein>
    <submittedName>
        <fullName evidence="4">Response regulator receiver protein</fullName>
    </submittedName>
</protein>
<feature type="modified residue" description="4-aspartylphosphate" evidence="2">
    <location>
        <position position="58"/>
    </location>
</feature>
<dbReference type="Proteomes" id="UP000001208">
    <property type="component" value="Chromosome"/>
</dbReference>
<evidence type="ECO:0000259" key="3">
    <source>
        <dbReference type="PROSITE" id="PS50110"/>
    </source>
</evidence>
<proteinExistence type="predicted"/>
<dbReference type="Gene3D" id="3.40.50.2300">
    <property type="match status" value="1"/>
</dbReference>
<dbReference type="Pfam" id="PF00072">
    <property type="entry name" value="Response_reg"/>
    <property type="match status" value="1"/>
</dbReference>
<dbReference type="KEGG" id="cts:Ctha_2286"/>
<dbReference type="InterPro" id="IPR011006">
    <property type="entry name" value="CheY-like_superfamily"/>
</dbReference>
<keyword evidence="5" id="KW-1185">Reference proteome</keyword>
<gene>
    <name evidence="4" type="ordered locus">Ctha_2286</name>
</gene>
<dbReference type="RefSeq" id="WP_012500820.1">
    <property type="nucleotide sequence ID" value="NC_011026.1"/>
</dbReference>
<dbReference type="SMART" id="SM00448">
    <property type="entry name" value="REC"/>
    <property type="match status" value="1"/>
</dbReference>
<dbReference type="PANTHER" id="PTHR44591:SF3">
    <property type="entry name" value="RESPONSE REGULATORY DOMAIN-CONTAINING PROTEIN"/>
    <property type="match status" value="1"/>
</dbReference>
<accession>B3QWH7</accession>
<dbReference type="InterPro" id="IPR050595">
    <property type="entry name" value="Bact_response_regulator"/>
</dbReference>